<sequence>MTDASHTVKPARQAREPKNGITYWPEFNVALFAVLLNWPWEFMQVPLYEGMPGAQHWQGIKVCTQATFGDAVIMLAAYSAVAMGSGRYWLLQPTPVRLLAFVALGLAVTAVIETLALSGTWFVQWTYSDEMPRVPLLGIGLAPFLQWILIPLLVIWFCRRQIGDAFQHTVKD</sequence>
<dbReference type="RefSeq" id="WP_201685610.1">
    <property type="nucleotide sequence ID" value="NZ_JAEQNA010000008.1"/>
</dbReference>
<keyword evidence="1" id="KW-0472">Membrane</keyword>
<evidence type="ECO:0000313" key="2">
    <source>
        <dbReference type="EMBL" id="MBL0422545.1"/>
    </source>
</evidence>
<keyword evidence="1" id="KW-0812">Transmembrane</keyword>
<proteinExistence type="predicted"/>
<feature type="transmembrane region" description="Helical" evidence="1">
    <location>
        <begin position="71"/>
        <end position="91"/>
    </location>
</feature>
<name>A0A936ZRZ2_9BURK</name>
<evidence type="ECO:0000313" key="3">
    <source>
        <dbReference type="Proteomes" id="UP000613011"/>
    </source>
</evidence>
<accession>A0A936ZRZ2</accession>
<feature type="transmembrane region" description="Helical" evidence="1">
    <location>
        <begin position="98"/>
        <end position="122"/>
    </location>
</feature>
<keyword evidence="3" id="KW-1185">Reference proteome</keyword>
<reference evidence="2" key="1">
    <citation type="submission" date="2021-01" db="EMBL/GenBank/DDBJ databases">
        <title>Ramlibacter sp. strain AW1 16S ribosomal RNA gene Genome sequencing and assembly.</title>
        <authorList>
            <person name="Kang M."/>
        </authorList>
    </citation>
    <scope>NUCLEOTIDE SEQUENCE</scope>
    <source>
        <strain evidence="2">AW1</strain>
    </source>
</reference>
<feature type="transmembrane region" description="Helical" evidence="1">
    <location>
        <begin position="21"/>
        <end position="40"/>
    </location>
</feature>
<protein>
    <submittedName>
        <fullName evidence="2">Uncharacterized protein</fullName>
    </submittedName>
</protein>
<dbReference type="EMBL" id="JAEQNA010000008">
    <property type="protein sequence ID" value="MBL0422545.1"/>
    <property type="molecule type" value="Genomic_DNA"/>
</dbReference>
<dbReference type="Proteomes" id="UP000613011">
    <property type="component" value="Unassembled WGS sequence"/>
</dbReference>
<gene>
    <name evidence="2" type="ORF">JI739_19520</name>
</gene>
<feature type="transmembrane region" description="Helical" evidence="1">
    <location>
        <begin position="134"/>
        <end position="158"/>
    </location>
</feature>
<keyword evidence="1" id="KW-1133">Transmembrane helix</keyword>
<organism evidence="2 3">
    <name type="scientific">Ramlibacter aurantiacus</name>
    <dbReference type="NCBI Taxonomy" id="2801330"/>
    <lineage>
        <taxon>Bacteria</taxon>
        <taxon>Pseudomonadati</taxon>
        <taxon>Pseudomonadota</taxon>
        <taxon>Betaproteobacteria</taxon>
        <taxon>Burkholderiales</taxon>
        <taxon>Comamonadaceae</taxon>
        <taxon>Ramlibacter</taxon>
    </lineage>
</organism>
<evidence type="ECO:0000256" key="1">
    <source>
        <dbReference type="SAM" id="Phobius"/>
    </source>
</evidence>
<dbReference type="AlphaFoldDB" id="A0A936ZRZ2"/>
<comment type="caution">
    <text evidence="2">The sequence shown here is derived from an EMBL/GenBank/DDBJ whole genome shotgun (WGS) entry which is preliminary data.</text>
</comment>